<evidence type="ECO:0000256" key="3">
    <source>
        <dbReference type="ARBA" id="ARBA00023143"/>
    </source>
</evidence>
<dbReference type="Gene3D" id="1.20.1330.10">
    <property type="entry name" value="f41 fragment of flagellin, N-terminal domain"/>
    <property type="match status" value="2"/>
</dbReference>
<sequence>MIINYNSMASNALRQLNINSNNQAKSMAKLSSGLRINSAADDAAGLSISEKMKGQINGLDQAARNAQDGQSLVNTAEGALGQTTDILQRMRELATQSANDTNTSSDRQNIQQEVDQLSTEITRISNTTQFNNQTLLNGGMTANGVGTDTLQIGANAGQTMTISINAMDAASLGVAANDKTVNASVASIGGNPSNITSVTIDNSNVGAKLTNGAQLTFNASTVTTATSGTATGSVATDDATLATAGKDVNIDATHDTLNLTVNGVTKEITLNQVDYKASTPGTDDQAALISDLQSKLDTAFGSGVVKVGTNAANGLTITSNSTGSGSSVTINQASANDAASHLGLTAATGTGQDAGTYVTVSDGNAADNQTIQVNDPTATSLSITSGNFAGVTINTTAGKNVGNLSSTSDGVTIAVNSVAAHAAQFSGGQLTSQAVATKGIDVSSSAQAATNAITAIDNAINMVSTERAKLGAYSNRLDNTINNLNTSSQNTSDAQSRIADVDMAGEMMNQSKASVLAQAAQAMLAQANQQPQQVLQLLRG</sequence>
<organism evidence="7 8">
    <name type="scientific">Heyndrickxia acidicola</name>
    <dbReference type="NCBI Taxonomy" id="209389"/>
    <lineage>
        <taxon>Bacteria</taxon>
        <taxon>Bacillati</taxon>
        <taxon>Bacillota</taxon>
        <taxon>Bacilli</taxon>
        <taxon>Bacillales</taxon>
        <taxon>Bacillaceae</taxon>
        <taxon>Heyndrickxia</taxon>
    </lineage>
</organism>
<dbReference type="EMBL" id="JARMAB010000022">
    <property type="protein sequence ID" value="MED1204381.1"/>
    <property type="molecule type" value="Genomic_DNA"/>
</dbReference>
<reference evidence="7 8" key="1">
    <citation type="submission" date="2023-03" db="EMBL/GenBank/DDBJ databases">
        <title>Bacillus Genome Sequencing.</title>
        <authorList>
            <person name="Dunlap C."/>
        </authorList>
    </citation>
    <scope>NUCLEOTIDE SEQUENCE [LARGE SCALE GENOMIC DNA]</scope>
    <source>
        <strain evidence="7 8">B-23453</strain>
    </source>
</reference>
<dbReference type="InterPro" id="IPR042187">
    <property type="entry name" value="Flagellin_C_sub2"/>
</dbReference>
<protein>
    <recommendedName>
        <fullName evidence="2 4">Flagellin</fullName>
    </recommendedName>
</protein>
<evidence type="ECO:0000259" key="6">
    <source>
        <dbReference type="Pfam" id="PF00700"/>
    </source>
</evidence>
<keyword evidence="3 4" id="KW-0975">Bacterial flagellum</keyword>
<comment type="caution">
    <text evidence="7">The sequence shown here is derived from an EMBL/GenBank/DDBJ whole genome shotgun (WGS) entry which is preliminary data.</text>
</comment>
<evidence type="ECO:0000256" key="2">
    <source>
        <dbReference type="ARBA" id="ARBA00020110"/>
    </source>
</evidence>
<feature type="domain" description="Flagellin N-terminal" evidence="5">
    <location>
        <begin position="3"/>
        <end position="139"/>
    </location>
</feature>
<dbReference type="PANTHER" id="PTHR42792">
    <property type="entry name" value="FLAGELLIN"/>
    <property type="match status" value="1"/>
</dbReference>
<dbReference type="InterPro" id="IPR001492">
    <property type="entry name" value="Flagellin"/>
</dbReference>
<comment type="similarity">
    <text evidence="1 4">Belongs to the bacterial flagellin family.</text>
</comment>
<keyword evidence="4" id="KW-0964">Secreted</keyword>
<dbReference type="RefSeq" id="WP_066269463.1">
    <property type="nucleotide sequence ID" value="NZ_JARMAB010000022.1"/>
</dbReference>
<dbReference type="Gene3D" id="3.30.70.2120">
    <property type="match status" value="1"/>
</dbReference>
<dbReference type="InterPro" id="IPR046358">
    <property type="entry name" value="Flagellin_C"/>
</dbReference>
<dbReference type="InterPro" id="IPR001029">
    <property type="entry name" value="Flagellin_N"/>
</dbReference>
<dbReference type="SUPFAM" id="SSF64518">
    <property type="entry name" value="Phase 1 flagellin"/>
    <property type="match status" value="2"/>
</dbReference>
<feature type="domain" description="Flagellin C-terminal" evidence="6">
    <location>
        <begin position="453"/>
        <end position="538"/>
    </location>
</feature>
<evidence type="ECO:0000256" key="4">
    <source>
        <dbReference type="RuleBase" id="RU362073"/>
    </source>
</evidence>
<evidence type="ECO:0000313" key="7">
    <source>
        <dbReference type="EMBL" id="MED1204381.1"/>
    </source>
</evidence>
<dbReference type="Pfam" id="PF00700">
    <property type="entry name" value="Flagellin_C"/>
    <property type="match status" value="1"/>
</dbReference>
<accession>A0ABU6MK51</accession>
<proteinExistence type="inferred from homology"/>
<dbReference type="PRINTS" id="PR00207">
    <property type="entry name" value="FLAGELLIN"/>
</dbReference>
<evidence type="ECO:0000259" key="5">
    <source>
        <dbReference type="Pfam" id="PF00669"/>
    </source>
</evidence>
<keyword evidence="8" id="KW-1185">Reference proteome</keyword>
<dbReference type="PANTHER" id="PTHR42792:SF2">
    <property type="entry name" value="FLAGELLIN"/>
    <property type="match status" value="1"/>
</dbReference>
<comment type="subcellular location">
    <subcellularLocation>
        <location evidence="4">Secreted</location>
    </subcellularLocation>
    <subcellularLocation>
        <location evidence="4">Bacterial flagellum</location>
    </subcellularLocation>
</comment>
<dbReference type="Proteomes" id="UP001341444">
    <property type="component" value="Unassembled WGS sequence"/>
</dbReference>
<evidence type="ECO:0000313" key="8">
    <source>
        <dbReference type="Proteomes" id="UP001341444"/>
    </source>
</evidence>
<dbReference type="Pfam" id="PF00669">
    <property type="entry name" value="Flagellin_N"/>
    <property type="match status" value="1"/>
</dbReference>
<evidence type="ECO:0000256" key="1">
    <source>
        <dbReference type="ARBA" id="ARBA00005709"/>
    </source>
</evidence>
<keyword evidence="7" id="KW-0966">Cell projection</keyword>
<gene>
    <name evidence="7" type="ORF">P4T90_15135</name>
</gene>
<name>A0ABU6MK51_9BACI</name>
<comment type="function">
    <text evidence="4">Flagellin is the subunit protein which polymerizes to form the filaments of bacterial flagella.</text>
</comment>
<dbReference type="Gene3D" id="6.10.10.10">
    <property type="entry name" value="Flagellar export chaperone, C-terminal domain"/>
    <property type="match status" value="1"/>
</dbReference>
<keyword evidence="7" id="KW-0282">Flagellum</keyword>
<keyword evidence="7" id="KW-0969">Cilium</keyword>